<dbReference type="PROSITE" id="PS51421">
    <property type="entry name" value="RAS"/>
    <property type="match status" value="1"/>
</dbReference>
<organism evidence="5 6">
    <name type="scientific">Brassica napus</name>
    <name type="common">Rape</name>
    <dbReference type="NCBI Taxonomy" id="3708"/>
    <lineage>
        <taxon>Eukaryota</taxon>
        <taxon>Viridiplantae</taxon>
        <taxon>Streptophyta</taxon>
        <taxon>Embryophyta</taxon>
        <taxon>Tracheophyta</taxon>
        <taxon>Spermatophyta</taxon>
        <taxon>Magnoliopsida</taxon>
        <taxon>eudicotyledons</taxon>
        <taxon>Gunneridae</taxon>
        <taxon>Pentapetalae</taxon>
        <taxon>rosids</taxon>
        <taxon>malvids</taxon>
        <taxon>Brassicales</taxon>
        <taxon>Brassicaceae</taxon>
        <taxon>Brassiceae</taxon>
        <taxon>Brassica</taxon>
    </lineage>
</organism>
<keyword evidence="6" id="KW-1185">Reference proteome</keyword>
<dbReference type="SMART" id="SM00174">
    <property type="entry name" value="RHO"/>
    <property type="match status" value="1"/>
</dbReference>
<comment type="subcellular location">
    <subcellularLocation>
        <location evidence="4">Endomembrane system</location>
        <topology evidence="4">Lipid-anchor</topology>
    </subcellularLocation>
</comment>
<dbReference type="InterPro" id="IPR001806">
    <property type="entry name" value="Small_GTPase"/>
</dbReference>
<keyword evidence="3" id="KW-0342">GTP-binding</keyword>
<dbReference type="CDD" id="cd01861">
    <property type="entry name" value="Rab6"/>
    <property type="match status" value="1"/>
</dbReference>
<dbReference type="PRINTS" id="PR00449">
    <property type="entry name" value="RASTRNSFRMNG"/>
</dbReference>
<dbReference type="InterPro" id="IPR050227">
    <property type="entry name" value="Rab"/>
</dbReference>
<dbReference type="PANTHER" id="PTHR47977">
    <property type="entry name" value="RAS-RELATED PROTEIN RAB"/>
    <property type="match status" value="1"/>
</dbReference>
<proteinExistence type="inferred from homology"/>
<dbReference type="Pfam" id="PF00071">
    <property type="entry name" value="Ras"/>
    <property type="match status" value="1"/>
</dbReference>
<protein>
    <submittedName>
        <fullName evidence="5">Uncharacterized protein</fullName>
    </submittedName>
</protein>
<dbReference type="InterPro" id="IPR027417">
    <property type="entry name" value="P-loop_NTPase"/>
</dbReference>
<dbReference type="NCBIfam" id="TIGR00231">
    <property type="entry name" value="small_GTP"/>
    <property type="match status" value="1"/>
</dbReference>
<sequence>MASVSPLAKYKLVFLGDQSVGKTSIITRFMYDKFDTTYQATIGIDFLSKTMYLEDRTVRLQLWDTAGQERFRSLIPSYIRDSSVAVVVYDVSNRLSFLNTSKWIEEVRTERAGDVIIVLVGNKTDLVDKRQVSIEEGDSKGREYGVIFIETSAKAGFNIKPLFRKIAAALPGMDSYSNMKTEDMVDLLRIHPKATNKEEAARVDGSQRQENRVIFLTNKSLRSFGLHLRLVIVSLSKCYKEAVRWSNSTNGTDNTTMINERLILMHLPEALMRQHTELCLEVVP</sequence>
<evidence type="ECO:0000313" key="5">
    <source>
        <dbReference type="EMBL" id="KAH0865851.1"/>
    </source>
</evidence>
<dbReference type="Proteomes" id="UP000824890">
    <property type="component" value="Unassembled WGS sequence"/>
</dbReference>
<dbReference type="SMART" id="SM00175">
    <property type="entry name" value="RAB"/>
    <property type="match status" value="1"/>
</dbReference>
<evidence type="ECO:0000313" key="6">
    <source>
        <dbReference type="Proteomes" id="UP000824890"/>
    </source>
</evidence>
<gene>
    <name evidence="5" type="ORF">HID58_083062</name>
</gene>
<comment type="caution">
    <text evidence="5">The sequence shown here is derived from an EMBL/GenBank/DDBJ whole genome shotgun (WGS) entry which is preliminary data.</text>
</comment>
<evidence type="ECO:0000256" key="4">
    <source>
        <dbReference type="ARBA" id="ARBA00037868"/>
    </source>
</evidence>
<keyword evidence="2" id="KW-0547">Nucleotide-binding</keyword>
<dbReference type="PROSITE" id="PS51420">
    <property type="entry name" value="RHO"/>
    <property type="match status" value="1"/>
</dbReference>
<dbReference type="EMBL" id="JAGKQM010000018">
    <property type="protein sequence ID" value="KAH0865851.1"/>
    <property type="molecule type" value="Genomic_DNA"/>
</dbReference>
<dbReference type="PROSITE" id="PS51419">
    <property type="entry name" value="RAB"/>
    <property type="match status" value="1"/>
</dbReference>
<dbReference type="InterPro" id="IPR005225">
    <property type="entry name" value="Small_GTP-bd"/>
</dbReference>
<accession>A0ABQ7YCB7</accession>
<comment type="similarity">
    <text evidence="1">Belongs to the small GTPase superfamily. Rab family.</text>
</comment>
<dbReference type="SUPFAM" id="SSF52540">
    <property type="entry name" value="P-loop containing nucleoside triphosphate hydrolases"/>
    <property type="match status" value="1"/>
</dbReference>
<evidence type="ECO:0000256" key="1">
    <source>
        <dbReference type="ARBA" id="ARBA00006270"/>
    </source>
</evidence>
<name>A0ABQ7YCB7_BRANA</name>
<reference evidence="5 6" key="1">
    <citation type="submission" date="2021-05" db="EMBL/GenBank/DDBJ databases">
        <title>Genome Assembly of Synthetic Allotetraploid Brassica napus Reveals Homoeologous Exchanges between Subgenomes.</title>
        <authorList>
            <person name="Davis J.T."/>
        </authorList>
    </citation>
    <scope>NUCLEOTIDE SEQUENCE [LARGE SCALE GENOMIC DNA]</scope>
    <source>
        <strain evidence="6">cv. Da-Ae</strain>
        <tissue evidence="5">Seedling</tissue>
    </source>
</reference>
<dbReference type="SMART" id="SM00173">
    <property type="entry name" value="RAS"/>
    <property type="match status" value="1"/>
</dbReference>
<evidence type="ECO:0000256" key="3">
    <source>
        <dbReference type="ARBA" id="ARBA00023134"/>
    </source>
</evidence>
<dbReference type="SMART" id="SM00176">
    <property type="entry name" value="RAN"/>
    <property type="match status" value="1"/>
</dbReference>
<evidence type="ECO:0000256" key="2">
    <source>
        <dbReference type="ARBA" id="ARBA00022741"/>
    </source>
</evidence>
<dbReference type="Gene3D" id="3.40.50.300">
    <property type="entry name" value="P-loop containing nucleotide triphosphate hydrolases"/>
    <property type="match status" value="1"/>
</dbReference>